<dbReference type="InterPro" id="IPR019660">
    <property type="entry name" value="Put_sensory_transdc_reg_YbjN"/>
</dbReference>
<accession>A0ABQ5R2J6</accession>
<dbReference type="EMBL" id="BSDI01000032">
    <property type="protein sequence ID" value="GLI00427.1"/>
    <property type="molecule type" value="Genomic_DNA"/>
</dbReference>
<proteinExistence type="predicted"/>
<dbReference type="Proteomes" id="UP001144280">
    <property type="component" value="Unassembled WGS sequence"/>
</dbReference>
<reference evidence="1" key="1">
    <citation type="submission" date="2022-12" db="EMBL/GenBank/DDBJ databases">
        <title>New Phytohabitans aurantiacus sp. RD004123 nov., an actinomycete isolated from soil.</title>
        <authorList>
            <person name="Triningsih D.W."/>
            <person name="Harunari E."/>
            <person name="Igarashi Y."/>
        </authorList>
    </citation>
    <scope>NUCLEOTIDE SEQUENCE</scope>
    <source>
        <strain evidence="1">RD004123</strain>
    </source>
</reference>
<keyword evidence="2" id="KW-1185">Reference proteome</keyword>
<gene>
    <name evidence="1" type="ORF">Pa4123_57030</name>
</gene>
<organism evidence="1 2">
    <name type="scientific">Phytohabitans aurantiacus</name>
    <dbReference type="NCBI Taxonomy" id="3016789"/>
    <lineage>
        <taxon>Bacteria</taxon>
        <taxon>Bacillati</taxon>
        <taxon>Actinomycetota</taxon>
        <taxon>Actinomycetes</taxon>
        <taxon>Micromonosporales</taxon>
        <taxon>Micromonosporaceae</taxon>
    </lineage>
</organism>
<sequence length="145" mass="16044">MPPPDGEVQILAPLTNELITQVLSAHDYHYGVDDDGDVGGMWDDNVIYFFRRGADNEILQIRVLSSTDFTVDDVPRLYEFCNEWNHDRLWPKAFVHVADDGSARVCGELTTDLERGVSLAQLDQLMECGIATGCQLASAAAELKG</sequence>
<dbReference type="Pfam" id="PF10722">
    <property type="entry name" value="YbjN"/>
    <property type="match status" value="1"/>
</dbReference>
<comment type="caution">
    <text evidence="1">The sequence shown here is derived from an EMBL/GenBank/DDBJ whole genome shotgun (WGS) entry which is preliminary data.</text>
</comment>
<name>A0ABQ5R2J6_9ACTN</name>
<evidence type="ECO:0000313" key="1">
    <source>
        <dbReference type="EMBL" id="GLI00427.1"/>
    </source>
</evidence>
<dbReference type="RefSeq" id="WP_281900707.1">
    <property type="nucleotide sequence ID" value="NZ_BSDI01000032.1"/>
</dbReference>
<evidence type="ECO:0000313" key="2">
    <source>
        <dbReference type="Proteomes" id="UP001144280"/>
    </source>
</evidence>
<protein>
    <recommendedName>
        <fullName evidence="3">YbjN domain-containing protein</fullName>
    </recommendedName>
</protein>
<evidence type="ECO:0008006" key="3">
    <source>
        <dbReference type="Google" id="ProtNLM"/>
    </source>
</evidence>